<evidence type="ECO:0000313" key="1">
    <source>
        <dbReference type="EMBL" id="GAH24772.1"/>
    </source>
</evidence>
<protein>
    <submittedName>
        <fullName evidence="1">Uncharacterized protein</fullName>
    </submittedName>
</protein>
<sequence>MAISAGHLVYGSSWETSTTKIELMLWGDNYKINLTLFYTSKELEEWVKRIKEKEALKDL</sequence>
<reference evidence="1" key="1">
    <citation type="journal article" date="2014" name="Front. Microbiol.">
        <title>High frequency of phylogenetically diverse reductive dehalogenase-homologous genes in deep subseafloor sedimentary metagenomes.</title>
        <authorList>
            <person name="Kawai M."/>
            <person name="Futagami T."/>
            <person name="Toyoda A."/>
            <person name="Takaki Y."/>
            <person name="Nishi S."/>
            <person name="Hori S."/>
            <person name="Arai W."/>
            <person name="Tsubouchi T."/>
            <person name="Morono Y."/>
            <person name="Uchiyama I."/>
            <person name="Ito T."/>
            <person name="Fujiyama A."/>
            <person name="Inagaki F."/>
            <person name="Takami H."/>
        </authorList>
    </citation>
    <scope>NUCLEOTIDE SEQUENCE</scope>
    <source>
        <strain evidence="1">Expedition CK06-06</strain>
    </source>
</reference>
<comment type="caution">
    <text evidence="1">The sequence shown here is derived from an EMBL/GenBank/DDBJ whole genome shotgun (WGS) entry which is preliminary data.</text>
</comment>
<dbReference type="EMBL" id="BARU01000776">
    <property type="protein sequence ID" value="GAH24772.1"/>
    <property type="molecule type" value="Genomic_DNA"/>
</dbReference>
<name>X1DWW2_9ZZZZ</name>
<gene>
    <name evidence="1" type="ORF">S03H2_02352</name>
</gene>
<organism evidence="1">
    <name type="scientific">marine sediment metagenome</name>
    <dbReference type="NCBI Taxonomy" id="412755"/>
    <lineage>
        <taxon>unclassified sequences</taxon>
        <taxon>metagenomes</taxon>
        <taxon>ecological metagenomes</taxon>
    </lineage>
</organism>
<dbReference type="AlphaFoldDB" id="X1DWW2"/>
<proteinExistence type="predicted"/>
<accession>X1DWW2</accession>